<keyword evidence="1" id="KW-1133">Transmembrane helix</keyword>
<feature type="transmembrane region" description="Helical" evidence="1">
    <location>
        <begin position="30"/>
        <end position="51"/>
    </location>
</feature>
<dbReference type="EMBL" id="PKLF01000007">
    <property type="protein sequence ID" value="MBE8612515.1"/>
    <property type="molecule type" value="Genomic_DNA"/>
</dbReference>
<name>A0A8I0Q0P6_MORMO</name>
<dbReference type="AlphaFoldDB" id="A0A8I0Q0P6"/>
<accession>A0A8I0Q0P6</accession>
<feature type="transmembrane region" description="Helical" evidence="1">
    <location>
        <begin position="6"/>
        <end position="25"/>
    </location>
</feature>
<gene>
    <name evidence="2" type="ORF">CYG68_08785</name>
</gene>
<evidence type="ECO:0000256" key="1">
    <source>
        <dbReference type="SAM" id="Phobius"/>
    </source>
</evidence>
<evidence type="ECO:0000313" key="3">
    <source>
        <dbReference type="Proteomes" id="UP000650477"/>
    </source>
</evidence>
<evidence type="ECO:0000313" key="2">
    <source>
        <dbReference type="EMBL" id="MBE8612515.1"/>
    </source>
</evidence>
<sequence length="99" mass="11533">MTSQSGFLMFYGYFLILFLIGAIIYKRSGFLKAIITCFLLFLISFFIMQYTHSINIEILSSTGRYNEYNPFTMSYLPLPVGFIIAFLLKKKENKNNVNK</sequence>
<comment type="caution">
    <text evidence="2">The sequence shown here is derived from an EMBL/GenBank/DDBJ whole genome shotgun (WGS) entry which is preliminary data.</text>
</comment>
<protein>
    <submittedName>
        <fullName evidence="2">Uncharacterized protein</fullName>
    </submittedName>
</protein>
<keyword evidence="1" id="KW-0472">Membrane</keyword>
<dbReference type="Proteomes" id="UP000650477">
    <property type="component" value="Unassembled WGS sequence"/>
</dbReference>
<feature type="transmembrane region" description="Helical" evidence="1">
    <location>
        <begin position="71"/>
        <end position="88"/>
    </location>
</feature>
<proteinExistence type="predicted"/>
<keyword evidence="1" id="KW-0812">Transmembrane</keyword>
<reference evidence="2" key="1">
    <citation type="submission" date="2017-12" db="EMBL/GenBank/DDBJ databases">
        <title>Genome sequencing and analysis.</title>
        <authorList>
            <person name="Huang Y.-T."/>
        </authorList>
    </citation>
    <scope>NUCLEOTIDE SEQUENCE</scope>
    <source>
        <strain evidence="2">VGH116</strain>
    </source>
</reference>
<organism evidence="2 3">
    <name type="scientific">Morganella morganii</name>
    <name type="common">Proteus morganii</name>
    <dbReference type="NCBI Taxonomy" id="582"/>
    <lineage>
        <taxon>Bacteria</taxon>
        <taxon>Pseudomonadati</taxon>
        <taxon>Pseudomonadota</taxon>
        <taxon>Gammaproteobacteria</taxon>
        <taxon>Enterobacterales</taxon>
        <taxon>Morganellaceae</taxon>
        <taxon>Morganella</taxon>
    </lineage>
</organism>